<feature type="domain" description="Formyl transferase N-terminal" evidence="5">
    <location>
        <begin position="9"/>
        <end position="188"/>
    </location>
</feature>
<evidence type="ECO:0000256" key="1">
    <source>
        <dbReference type="ARBA" id="ARBA00005054"/>
    </source>
</evidence>
<evidence type="ECO:0000256" key="4">
    <source>
        <dbReference type="HAMAP-Rule" id="MF_01930"/>
    </source>
</evidence>
<dbReference type="PANTHER" id="PTHR43369">
    <property type="entry name" value="PHOSPHORIBOSYLGLYCINAMIDE FORMYLTRANSFERASE"/>
    <property type="match status" value="1"/>
</dbReference>
<feature type="active site" description="Proton donor" evidence="4">
    <location>
        <position position="115"/>
    </location>
</feature>
<dbReference type="Pfam" id="PF00551">
    <property type="entry name" value="Formyl_trans_N"/>
    <property type="match status" value="1"/>
</dbReference>
<dbReference type="CDD" id="cd08645">
    <property type="entry name" value="FMT_core_GART"/>
    <property type="match status" value="1"/>
</dbReference>
<feature type="binding site" evidence="4">
    <location>
        <position position="113"/>
    </location>
    <ligand>
        <name>(6R)-10-formyltetrahydrofolate</name>
        <dbReference type="ChEBI" id="CHEBI:195366"/>
    </ligand>
</feature>
<dbReference type="RefSeq" id="WP_349641452.1">
    <property type="nucleotide sequence ID" value="NZ_CAWVOH010000001.1"/>
</dbReference>
<dbReference type="InterPro" id="IPR004607">
    <property type="entry name" value="GART"/>
</dbReference>
<protein>
    <recommendedName>
        <fullName evidence="4">Phosphoribosylglycinamide formyltransferase</fullName>
        <ecNumber evidence="4">2.1.2.2</ecNumber>
    </recommendedName>
    <alternativeName>
        <fullName evidence="4">5'-phosphoribosylglycinamide transformylase</fullName>
    </alternativeName>
    <alternativeName>
        <fullName evidence="4">GAR transformylase</fullName>
        <shortName evidence="4">GART</shortName>
    </alternativeName>
</protein>
<comment type="pathway">
    <text evidence="1 4">Purine metabolism; IMP biosynthesis via de novo pathway; N(2)-formyl-N(1)-(5-phospho-D-ribosyl)glycinamide from N(1)-(5-phospho-D-ribosyl)glycinamide (10-formyl THF route): step 1/1.</text>
</comment>
<feature type="binding site" evidence="4">
    <location>
        <position position="71"/>
    </location>
    <ligand>
        <name>(6R)-10-formyltetrahydrofolate</name>
        <dbReference type="ChEBI" id="CHEBI:195366"/>
    </ligand>
</feature>
<keyword evidence="3 4" id="KW-0658">Purine biosynthesis</keyword>
<evidence type="ECO:0000313" key="7">
    <source>
        <dbReference type="Proteomes" id="UP001314241"/>
    </source>
</evidence>
<name>A0ABM9N426_9LACO</name>
<comment type="function">
    <text evidence="4">Catalyzes the transfer of a formyl group from 10-formyltetrahydrofolate to 5-phospho-ribosyl-glycinamide (GAR), producing 5-phospho-ribosyl-N-formylglycinamide (FGAR) and tetrahydrofolate.</text>
</comment>
<sequence length="199" mass="21859">MVNDKKLTRLAVFASGKGSNFWALSQAMQADDFPAEIVFLVVDHQDAPAVALAQQLNLPVHYLNYANFKSRQAAEQSLLTTLQAYRVQGILLAGYMRILGETLIKAYPGRIVNIHPALLPNFPGREGIKDAYEAGVAETGVTIHLVDAGIDTGPIVAQAPVRRYPRDSLADLTERIHASEHELYPKTVQQLVEKGVFNP</sequence>
<dbReference type="NCBIfam" id="TIGR00639">
    <property type="entry name" value="PurN"/>
    <property type="match status" value="1"/>
</dbReference>
<evidence type="ECO:0000313" key="6">
    <source>
        <dbReference type="EMBL" id="CAK8053905.1"/>
    </source>
</evidence>
<comment type="caution">
    <text evidence="6">The sequence shown here is derived from an EMBL/GenBank/DDBJ whole genome shotgun (WGS) entry which is preliminary data.</text>
</comment>
<dbReference type="Gene3D" id="3.40.50.170">
    <property type="entry name" value="Formyl transferase, N-terminal domain"/>
    <property type="match status" value="1"/>
</dbReference>
<organism evidence="6 7">
    <name type="scientific">Eupransor demetentiae</name>
    <dbReference type="NCBI Taxonomy" id="3109584"/>
    <lineage>
        <taxon>Bacteria</taxon>
        <taxon>Bacillati</taxon>
        <taxon>Bacillota</taxon>
        <taxon>Bacilli</taxon>
        <taxon>Lactobacillales</taxon>
        <taxon>Lactobacillaceae</taxon>
        <taxon>Eupransor</taxon>
    </lineage>
</organism>
<dbReference type="Proteomes" id="UP001314241">
    <property type="component" value="Unassembled WGS sequence"/>
</dbReference>
<keyword evidence="7" id="KW-1185">Reference proteome</keyword>
<reference evidence="6 7" key="1">
    <citation type="submission" date="2024-01" db="EMBL/GenBank/DDBJ databases">
        <authorList>
            <person name="Botero Cardona J."/>
        </authorList>
    </citation>
    <scope>NUCLEOTIDE SEQUENCE [LARGE SCALE GENOMIC DNA]</scope>
    <source>
        <strain evidence="6 7">LMG 33000</strain>
    </source>
</reference>
<keyword evidence="2 4" id="KW-0808">Transferase</keyword>
<evidence type="ECO:0000256" key="3">
    <source>
        <dbReference type="ARBA" id="ARBA00022755"/>
    </source>
</evidence>
<dbReference type="PANTHER" id="PTHR43369:SF2">
    <property type="entry name" value="PHOSPHORIBOSYLGLYCINAMIDE FORMYLTRANSFERASE"/>
    <property type="match status" value="1"/>
</dbReference>
<feature type="binding site" evidence="4">
    <location>
        <begin position="96"/>
        <end position="99"/>
    </location>
    <ligand>
        <name>(6R)-10-formyltetrahydrofolate</name>
        <dbReference type="ChEBI" id="CHEBI:195366"/>
    </ligand>
</feature>
<feature type="site" description="Raises pKa of active site His" evidence="4">
    <location>
        <position position="151"/>
    </location>
</feature>
<gene>
    <name evidence="4" type="primary">purN</name>
    <name evidence="6" type="ORF">R54876_GBNLAHCA_00464</name>
</gene>
<feature type="binding site" evidence="4">
    <location>
        <begin position="18"/>
        <end position="20"/>
    </location>
    <ligand>
        <name>N(1)-(5-phospho-beta-D-ribosyl)glycinamide</name>
        <dbReference type="ChEBI" id="CHEBI:143788"/>
    </ligand>
</feature>
<evidence type="ECO:0000256" key="2">
    <source>
        <dbReference type="ARBA" id="ARBA00022679"/>
    </source>
</evidence>
<comment type="similarity">
    <text evidence="4">Belongs to the GART family.</text>
</comment>
<comment type="catalytic activity">
    <reaction evidence="4">
        <text>N(1)-(5-phospho-beta-D-ribosyl)glycinamide + (6R)-10-formyltetrahydrofolate = N(2)-formyl-N(1)-(5-phospho-beta-D-ribosyl)glycinamide + (6S)-5,6,7,8-tetrahydrofolate + H(+)</text>
        <dbReference type="Rhea" id="RHEA:15053"/>
        <dbReference type="ChEBI" id="CHEBI:15378"/>
        <dbReference type="ChEBI" id="CHEBI:57453"/>
        <dbReference type="ChEBI" id="CHEBI:143788"/>
        <dbReference type="ChEBI" id="CHEBI:147286"/>
        <dbReference type="ChEBI" id="CHEBI:195366"/>
        <dbReference type="EC" id="2.1.2.2"/>
    </reaction>
</comment>
<dbReference type="InterPro" id="IPR002376">
    <property type="entry name" value="Formyl_transf_N"/>
</dbReference>
<dbReference type="GO" id="GO:0004644">
    <property type="term" value="F:phosphoribosylglycinamide formyltransferase activity"/>
    <property type="evidence" value="ECO:0007669"/>
    <property type="project" value="UniProtKB-EC"/>
</dbReference>
<proteinExistence type="inferred from homology"/>
<dbReference type="SUPFAM" id="SSF53328">
    <property type="entry name" value="Formyltransferase"/>
    <property type="match status" value="1"/>
</dbReference>
<dbReference type="HAMAP" id="MF_01930">
    <property type="entry name" value="PurN"/>
    <property type="match status" value="1"/>
</dbReference>
<dbReference type="EC" id="2.1.2.2" evidence="4"/>
<dbReference type="InterPro" id="IPR036477">
    <property type="entry name" value="Formyl_transf_N_sf"/>
</dbReference>
<evidence type="ECO:0000259" key="5">
    <source>
        <dbReference type="Pfam" id="PF00551"/>
    </source>
</evidence>
<accession>A0ABM9N426</accession>
<dbReference type="EMBL" id="CAWVOH010000001">
    <property type="protein sequence ID" value="CAK8053905.1"/>
    <property type="molecule type" value="Genomic_DNA"/>
</dbReference>